<proteinExistence type="predicted"/>
<dbReference type="Proteomes" id="UP001057402">
    <property type="component" value="Chromosome 7"/>
</dbReference>
<gene>
    <name evidence="1" type="ORF">MLD38_025981</name>
</gene>
<organism evidence="1 2">
    <name type="scientific">Melastoma candidum</name>
    <dbReference type="NCBI Taxonomy" id="119954"/>
    <lineage>
        <taxon>Eukaryota</taxon>
        <taxon>Viridiplantae</taxon>
        <taxon>Streptophyta</taxon>
        <taxon>Embryophyta</taxon>
        <taxon>Tracheophyta</taxon>
        <taxon>Spermatophyta</taxon>
        <taxon>Magnoliopsida</taxon>
        <taxon>eudicotyledons</taxon>
        <taxon>Gunneridae</taxon>
        <taxon>Pentapetalae</taxon>
        <taxon>rosids</taxon>
        <taxon>malvids</taxon>
        <taxon>Myrtales</taxon>
        <taxon>Melastomataceae</taxon>
        <taxon>Melastomatoideae</taxon>
        <taxon>Melastomateae</taxon>
        <taxon>Melastoma</taxon>
    </lineage>
</organism>
<comment type="caution">
    <text evidence="1">The sequence shown here is derived from an EMBL/GenBank/DDBJ whole genome shotgun (WGS) entry which is preliminary data.</text>
</comment>
<name>A0ACB9NWU0_9MYRT</name>
<keyword evidence="2" id="KW-1185">Reference proteome</keyword>
<protein>
    <submittedName>
        <fullName evidence="1">Uncharacterized protein</fullName>
    </submittedName>
</protein>
<reference evidence="2" key="1">
    <citation type="journal article" date="2023" name="Front. Plant Sci.">
        <title>Chromosomal-level genome assembly of Melastoma candidum provides insights into trichome evolution.</title>
        <authorList>
            <person name="Zhong Y."/>
            <person name="Wu W."/>
            <person name="Sun C."/>
            <person name="Zou P."/>
            <person name="Liu Y."/>
            <person name="Dai S."/>
            <person name="Zhou R."/>
        </authorList>
    </citation>
    <scope>NUCLEOTIDE SEQUENCE [LARGE SCALE GENOMIC DNA]</scope>
</reference>
<sequence length="72" mass="7770">MSSSASILGLGDNGVRLGVEKSSEEVKYRVEATSEDVEDQCYCKILWADEGSGCQNNLYGEIHQDAGGSRRA</sequence>
<evidence type="ECO:0000313" key="1">
    <source>
        <dbReference type="EMBL" id="KAI4341233.1"/>
    </source>
</evidence>
<dbReference type="EMBL" id="CM042886">
    <property type="protein sequence ID" value="KAI4341233.1"/>
    <property type="molecule type" value="Genomic_DNA"/>
</dbReference>
<evidence type="ECO:0000313" key="2">
    <source>
        <dbReference type="Proteomes" id="UP001057402"/>
    </source>
</evidence>
<accession>A0ACB9NWU0</accession>